<evidence type="ECO:0000313" key="5">
    <source>
        <dbReference type="Proteomes" id="UP001223144"/>
    </source>
</evidence>
<name>A0ABT6HY59_9ACTN</name>
<organism evidence="4 5">
    <name type="scientific">Streptomyces chengmaiensis</name>
    <dbReference type="NCBI Taxonomy" id="3040919"/>
    <lineage>
        <taxon>Bacteria</taxon>
        <taxon>Bacillati</taxon>
        <taxon>Actinomycetota</taxon>
        <taxon>Actinomycetes</taxon>
        <taxon>Kitasatosporales</taxon>
        <taxon>Streptomycetaceae</taxon>
        <taxon>Streptomyces</taxon>
    </lineage>
</organism>
<evidence type="ECO:0000256" key="1">
    <source>
        <dbReference type="SAM" id="Phobius"/>
    </source>
</evidence>
<reference evidence="4 5" key="1">
    <citation type="submission" date="2023-04" db="EMBL/GenBank/DDBJ databases">
        <title>Streptomyces chengmaiensis sp. nov. isolated from the stem of mangrove plant in Hainan.</title>
        <authorList>
            <person name="Huang X."/>
            <person name="Zhou S."/>
            <person name="Chu X."/>
            <person name="Xie Y."/>
            <person name="Lin Y."/>
        </authorList>
    </citation>
    <scope>NUCLEOTIDE SEQUENCE [LARGE SCALE GENOMIC DNA]</scope>
    <source>
        <strain evidence="4 5">HNM0663</strain>
    </source>
</reference>
<protein>
    <submittedName>
        <fullName evidence="4">CHAT domain-containing protein</fullName>
    </submittedName>
</protein>
<comment type="caution">
    <text evidence="4">The sequence shown here is derived from an EMBL/GenBank/DDBJ whole genome shotgun (WGS) entry which is preliminary data.</text>
</comment>
<dbReference type="Pfam" id="PF12770">
    <property type="entry name" value="CHAT"/>
    <property type="match status" value="1"/>
</dbReference>
<dbReference type="Gene3D" id="3.40.50.1460">
    <property type="match status" value="1"/>
</dbReference>
<keyword evidence="1" id="KW-0812">Transmembrane</keyword>
<dbReference type="EMBL" id="JARWBG010000076">
    <property type="protein sequence ID" value="MDH2393643.1"/>
    <property type="molecule type" value="Genomic_DNA"/>
</dbReference>
<dbReference type="InterPro" id="IPR055568">
    <property type="entry name" value="DUF7144"/>
</dbReference>
<sequence length="705" mass="76384">MTQTTRPRSETAQVDAQATAVGPVVFAAFMLIITGVMDLLQGIMGIAKDDIFAKTPNYTFQYDVTIWGWFHLILGAIAILVALSLLRASPWARSTGIAIAGMLIITNFLSLPYYPIWSVICIALYVFVIWAMTAAGAGSTGRTRSRMDELAKLSEIRARGDLTEEEFQRAKLKASAEISVSAAEGSIARYNIQQGRDIQVGAVGDRAATLKPRADKTNHSNAGEPEARRLVARLAEQTDVGRKIPLHVQVVCGSESDLGSSLRPFLIPPEGARVTVTVDAPGLLALDDMQQELTILLGEDSDVLRFGFQAAIPGLHQVTVRAYRGGTFLGEVQCQISVEPGGVTRDGPKRSAPLPSVAFDPGEVTLQVVRGTEAGTFSFQLLSETTHAPEPFRFRAGDPRAEANQIYAELKGTARGDGNRDAAQLRRRLRAYGIGLWSSVVPEAVKRQFWEVADRISSFTVVGEHDAVPWELLYPLDREHDDHGFLAEWVPVVRRVFGQAPVRDLDLPGVTFVVPPDSPIDSDEEVRRVRAQFGSGVRDGGVLTKCAELTQLIKEGHAGALHFACHNTFTASSGSRVRMDDGDFDPVDLNDAAKLRSLSSHHPLVFFNACRSAGEIDWFGESLGWAPQFLKAGAGAFIGTLWAVRSKSALKFADAFYNSLLAETLSLGEASLAARRAISGQQGDPSWLAYAVYGSPAATAHITRT</sequence>
<evidence type="ECO:0000259" key="3">
    <source>
        <dbReference type="Pfam" id="PF23636"/>
    </source>
</evidence>
<feature type="transmembrane region" description="Helical" evidence="1">
    <location>
        <begin position="116"/>
        <end position="137"/>
    </location>
</feature>
<proteinExistence type="predicted"/>
<evidence type="ECO:0000313" key="4">
    <source>
        <dbReference type="EMBL" id="MDH2393643.1"/>
    </source>
</evidence>
<dbReference type="Proteomes" id="UP001223144">
    <property type="component" value="Unassembled WGS sequence"/>
</dbReference>
<dbReference type="RefSeq" id="WP_279932943.1">
    <property type="nucleotide sequence ID" value="NZ_JARWBG010000076.1"/>
</dbReference>
<keyword evidence="5" id="KW-1185">Reference proteome</keyword>
<gene>
    <name evidence="4" type="ORF">QCN29_33765</name>
</gene>
<dbReference type="InterPro" id="IPR024983">
    <property type="entry name" value="CHAT_dom"/>
</dbReference>
<feature type="domain" description="CHAT" evidence="2">
    <location>
        <begin position="516"/>
        <end position="682"/>
    </location>
</feature>
<dbReference type="Pfam" id="PF23636">
    <property type="entry name" value="DUF7144"/>
    <property type="match status" value="1"/>
</dbReference>
<feature type="transmembrane region" description="Helical" evidence="1">
    <location>
        <begin position="66"/>
        <end position="86"/>
    </location>
</feature>
<keyword evidence="1" id="KW-0472">Membrane</keyword>
<feature type="transmembrane region" description="Helical" evidence="1">
    <location>
        <begin position="21"/>
        <end position="46"/>
    </location>
</feature>
<keyword evidence="1" id="KW-1133">Transmembrane helix</keyword>
<feature type="domain" description="DUF7144" evidence="3">
    <location>
        <begin position="24"/>
        <end position="136"/>
    </location>
</feature>
<accession>A0ABT6HY59</accession>
<evidence type="ECO:0000259" key="2">
    <source>
        <dbReference type="Pfam" id="PF12770"/>
    </source>
</evidence>